<sequence>MEGHYIFLTVLVFLSVFNTVTTTKRNVVCYFANWAQYRPAGGKFLPEDINPKICTHIIYAFAKLSGNRLAPTEWNDDLIEYPRGLYLRVLDLKKSNPDLKVILAVGGWTMGVKDFSVMASTAGNRQEFIANAIEYLRRFGFDGLDLDWEYPGSRGSPAIDKKRFTYLCREIRQGFEKEAQQTGKERLLITAAVPASKSTIDIGYEVAAIGKSLDMINLMSYDLHGGWDKVTGHNAPLFAYPGDPTPTLNVAYAANYWAEQGAPKEKIQVGIPMYGRSYTLANRYNTGLGAPVTGPGKKERYSGEAGIILSYEICETLLNKYQTIQDDNIKVPYAVSGDQWVGYDDKKAVATKLDWLLEQGYGGGMIWAIDYDDFTGSFCGNPYPLLSIISECLINGKGMCREKFGSQTNVQPTQKPWVQPTTTTVKPWWWRPTTTRKPWIPPTTTTVKPWWWKPTTTRKPWVPPTTTTVRPWWWYPTTTKRPSSGSFRCSVDGIFGDPLSCRVFHWCVGGRDIRMGCPANTGFNSTLKVCAWMDC</sequence>
<dbReference type="SUPFAM" id="SSF51445">
    <property type="entry name" value="(Trans)glycosidases"/>
    <property type="match status" value="1"/>
</dbReference>
<dbReference type="FunFam" id="3.20.20.80:FF:000007">
    <property type="entry name" value="Acidic mammalian chitinase"/>
    <property type="match status" value="1"/>
</dbReference>
<evidence type="ECO:0000256" key="8">
    <source>
        <dbReference type="SAM" id="SignalP"/>
    </source>
</evidence>
<dbReference type="HOGENOM" id="CLU_002833_3_1_1"/>
<dbReference type="SUPFAM" id="SSF54556">
    <property type="entry name" value="Chitinase insertion domain"/>
    <property type="match status" value="1"/>
</dbReference>
<evidence type="ECO:0000256" key="2">
    <source>
        <dbReference type="ARBA" id="ARBA00022669"/>
    </source>
</evidence>
<dbReference type="Gene3D" id="2.170.140.10">
    <property type="entry name" value="Chitin binding domain"/>
    <property type="match status" value="1"/>
</dbReference>
<dbReference type="InterPro" id="IPR029070">
    <property type="entry name" value="Chitinase_insertion_sf"/>
</dbReference>
<dbReference type="PROSITE" id="PS50940">
    <property type="entry name" value="CHIT_BIND_II"/>
    <property type="match status" value="1"/>
</dbReference>
<dbReference type="InterPro" id="IPR001579">
    <property type="entry name" value="Glyco_hydro_18_chit_AS"/>
</dbReference>
<dbReference type="Pfam" id="PF00704">
    <property type="entry name" value="Glyco_hydro_18"/>
    <property type="match status" value="1"/>
</dbReference>
<evidence type="ECO:0000256" key="4">
    <source>
        <dbReference type="ARBA" id="ARBA00022801"/>
    </source>
</evidence>
<keyword evidence="3 8" id="KW-0732">Signal</keyword>
<dbReference type="SMART" id="SM00636">
    <property type="entry name" value="Glyco_18"/>
    <property type="match status" value="1"/>
</dbReference>
<feature type="signal peptide" evidence="8">
    <location>
        <begin position="1"/>
        <end position="22"/>
    </location>
</feature>
<feature type="domain" description="GH18" evidence="10">
    <location>
        <begin position="25"/>
        <end position="396"/>
    </location>
</feature>
<dbReference type="InterPro" id="IPR001223">
    <property type="entry name" value="Glyco_hydro18_cat"/>
</dbReference>
<dbReference type="KEGG" id="lgi:LOTGIDRAFT_235784"/>
<reference evidence="11 12" key="1">
    <citation type="journal article" date="2013" name="Nature">
        <title>Insights into bilaterian evolution from three spiralian genomes.</title>
        <authorList>
            <person name="Simakov O."/>
            <person name="Marletaz F."/>
            <person name="Cho S.J."/>
            <person name="Edsinger-Gonzales E."/>
            <person name="Havlak P."/>
            <person name="Hellsten U."/>
            <person name="Kuo D.H."/>
            <person name="Larsson T."/>
            <person name="Lv J."/>
            <person name="Arendt D."/>
            <person name="Savage R."/>
            <person name="Osoegawa K."/>
            <person name="de Jong P."/>
            <person name="Grimwood J."/>
            <person name="Chapman J.A."/>
            <person name="Shapiro H."/>
            <person name="Aerts A."/>
            <person name="Otillar R.P."/>
            <person name="Terry A.Y."/>
            <person name="Boore J.L."/>
            <person name="Grigoriev I.V."/>
            <person name="Lindberg D.R."/>
            <person name="Seaver E.C."/>
            <person name="Weisblat D.A."/>
            <person name="Putnam N.H."/>
            <person name="Rokhsar D.S."/>
        </authorList>
    </citation>
    <scope>NUCLEOTIDE SEQUENCE [LARGE SCALE GENOMIC DNA]</scope>
</reference>
<dbReference type="PANTHER" id="PTHR11177:SF317">
    <property type="entry name" value="CHITINASE 12-RELATED"/>
    <property type="match status" value="1"/>
</dbReference>
<evidence type="ECO:0000256" key="5">
    <source>
        <dbReference type="ARBA" id="ARBA00023157"/>
    </source>
</evidence>
<dbReference type="GO" id="GO:0005576">
    <property type="term" value="C:extracellular region"/>
    <property type="evidence" value="ECO:0007669"/>
    <property type="project" value="InterPro"/>
</dbReference>
<dbReference type="PANTHER" id="PTHR11177">
    <property type="entry name" value="CHITINASE"/>
    <property type="match status" value="1"/>
</dbReference>
<dbReference type="PROSITE" id="PS01095">
    <property type="entry name" value="GH18_1"/>
    <property type="match status" value="1"/>
</dbReference>
<proteinExistence type="inferred from homology"/>
<dbReference type="InterPro" id="IPR050314">
    <property type="entry name" value="Glycosyl_Hydrlase_18"/>
</dbReference>
<dbReference type="SMART" id="SM00494">
    <property type="entry name" value="ChtBD2"/>
    <property type="match status" value="1"/>
</dbReference>
<dbReference type="GeneID" id="20249960"/>
<dbReference type="FunFam" id="3.10.50.10:FF:000001">
    <property type="entry name" value="Chitinase 3-like 1"/>
    <property type="match status" value="1"/>
</dbReference>
<evidence type="ECO:0000256" key="6">
    <source>
        <dbReference type="ARBA" id="ARBA00023295"/>
    </source>
</evidence>
<dbReference type="Gene3D" id="3.10.50.10">
    <property type="match status" value="1"/>
</dbReference>
<keyword evidence="2" id="KW-0147">Chitin-binding</keyword>
<evidence type="ECO:0000313" key="11">
    <source>
        <dbReference type="EMBL" id="ESO85840.1"/>
    </source>
</evidence>
<dbReference type="PROSITE" id="PS51910">
    <property type="entry name" value="GH18_2"/>
    <property type="match status" value="1"/>
</dbReference>
<keyword evidence="6 7" id="KW-0326">Glycosidase</keyword>
<keyword evidence="5" id="KW-1015">Disulfide bond</keyword>
<dbReference type="OrthoDB" id="76388at2759"/>
<dbReference type="GO" id="GO:0004568">
    <property type="term" value="F:chitinase activity"/>
    <property type="evidence" value="ECO:0007669"/>
    <property type="project" value="TreeGrafter"/>
</dbReference>
<dbReference type="GO" id="GO:0005975">
    <property type="term" value="P:carbohydrate metabolic process"/>
    <property type="evidence" value="ECO:0007669"/>
    <property type="project" value="InterPro"/>
</dbReference>
<dbReference type="AlphaFoldDB" id="V3ZTI9"/>
<gene>
    <name evidence="11" type="ORF">LOTGIDRAFT_235784</name>
</gene>
<dbReference type="CDD" id="cd02872">
    <property type="entry name" value="GH18_chitolectin_chitotriosidase"/>
    <property type="match status" value="1"/>
</dbReference>
<organism evidence="11 12">
    <name type="scientific">Lottia gigantea</name>
    <name type="common">Giant owl limpet</name>
    <dbReference type="NCBI Taxonomy" id="225164"/>
    <lineage>
        <taxon>Eukaryota</taxon>
        <taxon>Metazoa</taxon>
        <taxon>Spiralia</taxon>
        <taxon>Lophotrochozoa</taxon>
        <taxon>Mollusca</taxon>
        <taxon>Gastropoda</taxon>
        <taxon>Patellogastropoda</taxon>
        <taxon>Lottioidea</taxon>
        <taxon>Lottiidae</taxon>
        <taxon>Lottia</taxon>
    </lineage>
</organism>
<dbReference type="EMBL" id="KB203251">
    <property type="protein sequence ID" value="ESO85840.1"/>
    <property type="molecule type" value="Genomic_DNA"/>
</dbReference>
<protein>
    <submittedName>
        <fullName evidence="11">Uncharacterized protein</fullName>
    </submittedName>
</protein>
<keyword evidence="12" id="KW-1185">Reference proteome</keyword>
<dbReference type="SUPFAM" id="SSF57625">
    <property type="entry name" value="Invertebrate chitin-binding proteins"/>
    <property type="match status" value="1"/>
</dbReference>
<dbReference type="GO" id="GO:0006032">
    <property type="term" value="P:chitin catabolic process"/>
    <property type="evidence" value="ECO:0007669"/>
    <property type="project" value="TreeGrafter"/>
</dbReference>
<dbReference type="CTD" id="20249960"/>
<evidence type="ECO:0000256" key="1">
    <source>
        <dbReference type="ARBA" id="ARBA00009121"/>
    </source>
</evidence>
<evidence type="ECO:0000259" key="9">
    <source>
        <dbReference type="PROSITE" id="PS50940"/>
    </source>
</evidence>
<feature type="chain" id="PRO_5004716586" evidence="8">
    <location>
        <begin position="23"/>
        <end position="535"/>
    </location>
</feature>
<dbReference type="OMA" id="NPMTYDF"/>
<keyword evidence="4 7" id="KW-0378">Hydrolase</keyword>
<evidence type="ECO:0000256" key="3">
    <source>
        <dbReference type="ARBA" id="ARBA00022729"/>
    </source>
</evidence>
<evidence type="ECO:0000259" key="10">
    <source>
        <dbReference type="PROSITE" id="PS51910"/>
    </source>
</evidence>
<dbReference type="Proteomes" id="UP000030746">
    <property type="component" value="Unassembled WGS sequence"/>
</dbReference>
<evidence type="ECO:0000313" key="12">
    <source>
        <dbReference type="Proteomes" id="UP000030746"/>
    </source>
</evidence>
<evidence type="ECO:0000256" key="7">
    <source>
        <dbReference type="RuleBase" id="RU000489"/>
    </source>
</evidence>
<dbReference type="Gene3D" id="3.20.20.80">
    <property type="entry name" value="Glycosidases"/>
    <property type="match status" value="1"/>
</dbReference>
<comment type="similarity">
    <text evidence="1">Belongs to the glycosyl hydrolase 18 family. Chitinase class II subfamily.</text>
</comment>
<dbReference type="Pfam" id="PF01607">
    <property type="entry name" value="CBM_14"/>
    <property type="match status" value="1"/>
</dbReference>
<dbReference type="InterPro" id="IPR036508">
    <property type="entry name" value="Chitin-bd_dom_sf"/>
</dbReference>
<feature type="domain" description="Chitin-binding type-2" evidence="9">
    <location>
        <begin position="486"/>
        <end position="532"/>
    </location>
</feature>
<dbReference type="InterPro" id="IPR011583">
    <property type="entry name" value="Chitinase_II/V-like_cat"/>
</dbReference>
<dbReference type="STRING" id="225164.V3ZTI9"/>
<name>V3ZTI9_LOTGI</name>
<accession>V3ZTI9</accession>
<dbReference type="RefSeq" id="XP_009063569.1">
    <property type="nucleotide sequence ID" value="XM_009065321.1"/>
</dbReference>
<dbReference type="GO" id="GO:0008061">
    <property type="term" value="F:chitin binding"/>
    <property type="evidence" value="ECO:0007669"/>
    <property type="project" value="UniProtKB-KW"/>
</dbReference>
<dbReference type="InterPro" id="IPR017853">
    <property type="entry name" value="GH"/>
</dbReference>
<dbReference type="InterPro" id="IPR002557">
    <property type="entry name" value="Chitin-bd_dom"/>
</dbReference>